<gene>
    <name evidence="4" type="ORF">NQ314_006918</name>
</gene>
<dbReference type="Gene3D" id="3.20.20.140">
    <property type="entry name" value="Metal-dependent hydrolases"/>
    <property type="match status" value="1"/>
</dbReference>
<keyword evidence="5" id="KW-1185">Reference proteome</keyword>
<comment type="subcellular location">
    <subcellularLocation>
        <location evidence="1">Nucleus</location>
    </subcellularLocation>
</comment>
<sequence>MTKSPNYKKFHIIAALPTTMQAFMFTCSTFEADILTFDPENKLGLRLNRKLYNQLLDRGYHFELLYSPAIEDSTKRKNLIHASHLYHSFGKSKNIIFSSGAQNHLYIRSPYDIINLYPFK</sequence>
<dbReference type="InterPro" id="IPR016195">
    <property type="entry name" value="Pol/histidinol_Pase-like"/>
</dbReference>
<evidence type="ECO:0000313" key="5">
    <source>
        <dbReference type="Proteomes" id="UP001162156"/>
    </source>
</evidence>
<dbReference type="GO" id="GO:0008033">
    <property type="term" value="P:tRNA processing"/>
    <property type="evidence" value="ECO:0007669"/>
    <property type="project" value="UniProtKB-KW"/>
</dbReference>
<evidence type="ECO:0000313" key="4">
    <source>
        <dbReference type="EMBL" id="KAJ8955201.1"/>
    </source>
</evidence>
<dbReference type="AlphaFoldDB" id="A0AAV8YUP6"/>
<dbReference type="InterPro" id="IPR002738">
    <property type="entry name" value="RNase_P_p30"/>
</dbReference>
<comment type="caution">
    <text evidence="4">The sequence shown here is derived from an EMBL/GenBank/DDBJ whole genome shotgun (WGS) entry which is preliminary data.</text>
</comment>
<evidence type="ECO:0000256" key="2">
    <source>
        <dbReference type="ARBA" id="ARBA00007331"/>
    </source>
</evidence>
<proteinExistence type="inferred from homology"/>
<evidence type="ECO:0000256" key="1">
    <source>
        <dbReference type="ARBA" id="ARBA00004123"/>
    </source>
</evidence>
<dbReference type="GO" id="GO:0005655">
    <property type="term" value="C:nucleolar ribonuclease P complex"/>
    <property type="evidence" value="ECO:0007669"/>
    <property type="project" value="TreeGrafter"/>
</dbReference>
<dbReference type="EMBL" id="JANEYF010001890">
    <property type="protein sequence ID" value="KAJ8955201.1"/>
    <property type="molecule type" value="Genomic_DNA"/>
</dbReference>
<name>A0AAV8YUP6_9CUCU</name>
<evidence type="ECO:0000256" key="3">
    <source>
        <dbReference type="ARBA" id="ARBA00022694"/>
    </source>
</evidence>
<organism evidence="4 5">
    <name type="scientific">Rhamnusium bicolor</name>
    <dbReference type="NCBI Taxonomy" id="1586634"/>
    <lineage>
        <taxon>Eukaryota</taxon>
        <taxon>Metazoa</taxon>
        <taxon>Ecdysozoa</taxon>
        <taxon>Arthropoda</taxon>
        <taxon>Hexapoda</taxon>
        <taxon>Insecta</taxon>
        <taxon>Pterygota</taxon>
        <taxon>Neoptera</taxon>
        <taxon>Endopterygota</taxon>
        <taxon>Coleoptera</taxon>
        <taxon>Polyphaga</taxon>
        <taxon>Cucujiformia</taxon>
        <taxon>Chrysomeloidea</taxon>
        <taxon>Cerambycidae</taxon>
        <taxon>Lepturinae</taxon>
        <taxon>Rhagiini</taxon>
        <taxon>Rhamnusium</taxon>
    </lineage>
</organism>
<protein>
    <submittedName>
        <fullName evidence="4">Uncharacterized protein</fullName>
    </submittedName>
</protein>
<accession>A0AAV8YUP6</accession>
<dbReference type="GO" id="GO:0003723">
    <property type="term" value="F:RNA binding"/>
    <property type="evidence" value="ECO:0007669"/>
    <property type="project" value="TreeGrafter"/>
</dbReference>
<comment type="similarity">
    <text evidence="2">Belongs to the eukaryotic/archaeal RNase P protein component 3 family.</text>
</comment>
<dbReference type="Proteomes" id="UP001162156">
    <property type="component" value="Unassembled WGS sequence"/>
</dbReference>
<dbReference type="PANTHER" id="PTHR13031">
    <property type="entry name" value="RIBONUCLEASE P SUBUNIT P30"/>
    <property type="match status" value="1"/>
</dbReference>
<dbReference type="Pfam" id="PF01876">
    <property type="entry name" value="RNase_P_p30"/>
    <property type="match status" value="1"/>
</dbReference>
<keyword evidence="3" id="KW-0819">tRNA processing</keyword>
<reference evidence="4" key="1">
    <citation type="journal article" date="2023" name="Insect Mol. Biol.">
        <title>Genome sequencing provides insights into the evolution of gene families encoding plant cell wall-degrading enzymes in longhorned beetles.</title>
        <authorList>
            <person name="Shin N.R."/>
            <person name="Okamura Y."/>
            <person name="Kirsch R."/>
            <person name="Pauchet Y."/>
        </authorList>
    </citation>
    <scope>NUCLEOTIDE SEQUENCE</scope>
    <source>
        <strain evidence="4">RBIC_L_NR</strain>
    </source>
</reference>
<dbReference type="SUPFAM" id="SSF89550">
    <property type="entry name" value="PHP domain-like"/>
    <property type="match status" value="1"/>
</dbReference>
<dbReference type="PANTHER" id="PTHR13031:SF0">
    <property type="entry name" value="RIBONUCLEASE P PROTEIN SUBUNIT P30"/>
    <property type="match status" value="1"/>
</dbReference>